<proteinExistence type="predicted"/>
<feature type="non-terminal residue" evidence="1">
    <location>
        <position position="34"/>
    </location>
</feature>
<sequence>MRKYNKKEYLKYVKSLEKDGFKDCAISFKDWKEV</sequence>
<dbReference type="EMBL" id="BARW01023016">
    <property type="protein sequence ID" value="GAI90825.1"/>
    <property type="molecule type" value="Genomic_DNA"/>
</dbReference>
<dbReference type="AlphaFoldDB" id="X1TTC7"/>
<reference evidence="1" key="1">
    <citation type="journal article" date="2014" name="Front. Microbiol.">
        <title>High frequency of phylogenetically diverse reductive dehalogenase-homologous genes in deep subseafloor sedimentary metagenomes.</title>
        <authorList>
            <person name="Kawai M."/>
            <person name="Futagami T."/>
            <person name="Toyoda A."/>
            <person name="Takaki Y."/>
            <person name="Nishi S."/>
            <person name="Hori S."/>
            <person name="Arai W."/>
            <person name="Tsubouchi T."/>
            <person name="Morono Y."/>
            <person name="Uchiyama I."/>
            <person name="Ito T."/>
            <person name="Fujiyama A."/>
            <person name="Inagaki F."/>
            <person name="Takami H."/>
        </authorList>
    </citation>
    <scope>NUCLEOTIDE SEQUENCE</scope>
    <source>
        <strain evidence="1">Expedition CK06-06</strain>
    </source>
</reference>
<name>X1TTC7_9ZZZZ</name>
<gene>
    <name evidence="1" type="ORF">S12H4_38269</name>
</gene>
<organism evidence="1">
    <name type="scientific">marine sediment metagenome</name>
    <dbReference type="NCBI Taxonomy" id="412755"/>
    <lineage>
        <taxon>unclassified sequences</taxon>
        <taxon>metagenomes</taxon>
        <taxon>ecological metagenomes</taxon>
    </lineage>
</organism>
<accession>X1TTC7</accession>
<comment type="caution">
    <text evidence="1">The sequence shown here is derived from an EMBL/GenBank/DDBJ whole genome shotgun (WGS) entry which is preliminary data.</text>
</comment>
<protein>
    <submittedName>
        <fullName evidence="1">Uncharacterized protein</fullName>
    </submittedName>
</protein>
<evidence type="ECO:0000313" key="1">
    <source>
        <dbReference type="EMBL" id="GAI90825.1"/>
    </source>
</evidence>